<gene>
    <name evidence="5" type="ORF">FXN63_15965</name>
</gene>
<dbReference type="GO" id="GO:0003677">
    <property type="term" value="F:DNA binding"/>
    <property type="evidence" value="ECO:0007669"/>
    <property type="project" value="UniProtKB-KW"/>
</dbReference>
<name>A0A5C0AXJ3_9BURK</name>
<dbReference type="PANTHER" id="PTHR30204:SF98">
    <property type="entry name" value="HTH-TYPE TRANSCRIPTIONAL REGULATOR ADHR"/>
    <property type="match status" value="1"/>
</dbReference>
<evidence type="ECO:0000313" key="5">
    <source>
        <dbReference type="EMBL" id="QEI07169.1"/>
    </source>
</evidence>
<dbReference type="Pfam" id="PF00376">
    <property type="entry name" value="MerR"/>
    <property type="match status" value="1"/>
</dbReference>
<dbReference type="SMART" id="SM00422">
    <property type="entry name" value="HTH_MERR"/>
    <property type="match status" value="1"/>
</dbReference>
<evidence type="ECO:0000256" key="1">
    <source>
        <dbReference type="ARBA" id="ARBA00023125"/>
    </source>
</evidence>
<evidence type="ECO:0000256" key="3">
    <source>
        <dbReference type="SAM" id="MobiDB-lite"/>
    </source>
</evidence>
<proteinExistence type="predicted"/>
<evidence type="ECO:0000259" key="4">
    <source>
        <dbReference type="PROSITE" id="PS50937"/>
    </source>
</evidence>
<dbReference type="Gene3D" id="1.10.1660.10">
    <property type="match status" value="1"/>
</dbReference>
<dbReference type="AlphaFoldDB" id="A0A5C0AXJ3"/>
<dbReference type="InterPro" id="IPR000551">
    <property type="entry name" value="MerR-type_HTH_dom"/>
</dbReference>
<accession>A0A5C0AXJ3</accession>
<feature type="compositionally biased region" description="Basic and acidic residues" evidence="3">
    <location>
        <begin position="130"/>
        <end position="145"/>
    </location>
</feature>
<feature type="coiled-coil region" evidence="2">
    <location>
        <begin position="92"/>
        <end position="119"/>
    </location>
</feature>
<organism evidence="5 6">
    <name type="scientific">Pigmentiphaga aceris</name>
    <dbReference type="NCBI Taxonomy" id="1940612"/>
    <lineage>
        <taxon>Bacteria</taxon>
        <taxon>Pseudomonadati</taxon>
        <taxon>Pseudomonadota</taxon>
        <taxon>Betaproteobacteria</taxon>
        <taxon>Burkholderiales</taxon>
        <taxon>Alcaligenaceae</taxon>
        <taxon>Pigmentiphaga</taxon>
    </lineage>
</organism>
<dbReference type="InterPro" id="IPR009061">
    <property type="entry name" value="DNA-bd_dom_put_sf"/>
</dbReference>
<dbReference type="PANTHER" id="PTHR30204">
    <property type="entry name" value="REDOX-CYCLING DRUG-SENSING TRANSCRIPTIONAL ACTIVATOR SOXR"/>
    <property type="match status" value="1"/>
</dbReference>
<keyword evidence="6" id="KW-1185">Reference proteome</keyword>
<feature type="region of interest" description="Disordered" evidence="3">
    <location>
        <begin position="129"/>
        <end position="169"/>
    </location>
</feature>
<dbReference type="InterPro" id="IPR047057">
    <property type="entry name" value="MerR_fam"/>
</dbReference>
<reference evidence="5 6" key="1">
    <citation type="submission" date="2019-08" db="EMBL/GenBank/DDBJ databases">
        <title>Amphibian skin-associated Pigmentiphaga: genome sequence and occurrence across geography and hosts.</title>
        <authorList>
            <person name="Bletz M.C."/>
            <person name="Bunk B."/>
            <person name="Sproeer C."/>
            <person name="Biwer P."/>
            <person name="Reiter S."/>
            <person name="Rabemananjara F.C.E."/>
            <person name="Schulz S."/>
            <person name="Overmann J."/>
            <person name="Vences M."/>
        </authorList>
    </citation>
    <scope>NUCLEOTIDE SEQUENCE [LARGE SCALE GENOMIC DNA]</scope>
    <source>
        <strain evidence="5 6">Mada1488</strain>
    </source>
</reference>
<evidence type="ECO:0000313" key="6">
    <source>
        <dbReference type="Proteomes" id="UP000325161"/>
    </source>
</evidence>
<protein>
    <submittedName>
        <fullName evidence="5">MerR family transcriptional regulator</fullName>
    </submittedName>
</protein>
<dbReference type="SUPFAM" id="SSF46955">
    <property type="entry name" value="Putative DNA-binding domain"/>
    <property type="match status" value="1"/>
</dbReference>
<evidence type="ECO:0000256" key="2">
    <source>
        <dbReference type="SAM" id="Coils"/>
    </source>
</evidence>
<dbReference type="OrthoDB" id="9802944at2"/>
<dbReference type="CDD" id="cd01109">
    <property type="entry name" value="HTH_YyaN"/>
    <property type="match status" value="1"/>
</dbReference>
<sequence>MESHLSIDEVVRRTGLSAHTLRYYERIGLIGPVARASGGQRRYAASDMAWIEFLLRLRTTHMPIGKMQTFAALRGAGDATVPGRRQMLQEHLTEVLADIDAMKLAAEALQAKIEHYRSVEQSLASELFSEEGHADEHQPVEHGSIEHQPIPKPLRTRAGKAAGDRRQGR</sequence>
<keyword evidence="1" id="KW-0238">DNA-binding</keyword>
<dbReference type="KEGG" id="pacr:FXN63_15965"/>
<dbReference type="EMBL" id="CP043046">
    <property type="protein sequence ID" value="QEI07169.1"/>
    <property type="molecule type" value="Genomic_DNA"/>
</dbReference>
<keyword evidence="2" id="KW-0175">Coiled coil</keyword>
<feature type="domain" description="HTH merR-type" evidence="4">
    <location>
        <begin position="4"/>
        <end position="73"/>
    </location>
</feature>
<dbReference type="GO" id="GO:0003700">
    <property type="term" value="F:DNA-binding transcription factor activity"/>
    <property type="evidence" value="ECO:0007669"/>
    <property type="project" value="InterPro"/>
</dbReference>
<dbReference type="Proteomes" id="UP000325161">
    <property type="component" value="Chromosome"/>
</dbReference>
<dbReference type="PROSITE" id="PS50937">
    <property type="entry name" value="HTH_MERR_2"/>
    <property type="match status" value="1"/>
</dbReference>